<comment type="similarity">
    <text evidence="1">Belongs to the peptidase C40 family.</text>
</comment>
<feature type="compositionally biased region" description="Gly residues" evidence="5">
    <location>
        <begin position="229"/>
        <end position="245"/>
    </location>
</feature>
<evidence type="ECO:0000256" key="2">
    <source>
        <dbReference type="ARBA" id="ARBA00022670"/>
    </source>
</evidence>
<dbReference type="SUPFAM" id="SSF54001">
    <property type="entry name" value="Cysteine proteinases"/>
    <property type="match status" value="1"/>
</dbReference>
<dbReference type="STRING" id="239498.AXK60_24105"/>
<evidence type="ECO:0000256" key="4">
    <source>
        <dbReference type="ARBA" id="ARBA00022807"/>
    </source>
</evidence>
<organism evidence="7 8">
    <name type="scientific">Tsukamurella pseudospumae</name>
    <dbReference type="NCBI Taxonomy" id="239498"/>
    <lineage>
        <taxon>Bacteria</taxon>
        <taxon>Bacillati</taxon>
        <taxon>Actinomycetota</taxon>
        <taxon>Actinomycetes</taxon>
        <taxon>Mycobacteriales</taxon>
        <taxon>Tsukamurellaceae</taxon>
        <taxon>Tsukamurella</taxon>
    </lineage>
</organism>
<dbReference type="RefSeq" id="WP_068570818.1">
    <property type="nucleotide sequence ID" value="NZ_LSRF01000015.1"/>
</dbReference>
<evidence type="ECO:0000256" key="5">
    <source>
        <dbReference type="SAM" id="MobiDB-lite"/>
    </source>
</evidence>
<accession>A0A138ANX4</accession>
<evidence type="ECO:0000259" key="6">
    <source>
        <dbReference type="PROSITE" id="PS51935"/>
    </source>
</evidence>
<dbReference type="InterPro" id="IPR000064">
    <property type="entry name" value="NLP_P60_dom"/>
</dbReference>
<feature type="compositionally biased region" description="Low complexity" evidence="5">
    <location>
        <begin position="216"/>
        <end position="228"/>
    </location>
</feature>
<dbReference type="PANTHER" id="PTHR47359">
    <property type="entry name" value="PEPTIDOGLYCAN DL-ENDOPEPTIDASE CWLO"/>
    <property type="match status" value="1"/>
</dbReference>
<dbReference type="AlphaFoldDB" id="A0A138ANX4"/>
<evidence type="ECO:0000256" key="3">
    <source>
        <dbReference type="ARBA" id="ARBA00022801"/>
    </source>
</evidence>
<feature type="compositionally biased region" description="Low complexity" evidence="5">
    <location>
        <begin position="177"/>
        <end position="198"/>
    </location>
</feature>
<dbReference type="InterPro" id="IPR038765">
    <property type="entry name" value="Papain-like_cys_pep_sf"/>
</dbReference>
<evidence type="ECO:0000313" key="7">
    <source>
        <dbReference type="EMBL" id="KXP12148.1"/>
    </source>
</evidence>
<dbReference type="Pfam" id="PF00877">
    <property type="entry name" value="NLPC_P60"/>
    <property type="match status" value="1"/>
</dbReference>
<proteinExistence type="inferred from homology"/>
<dbReference type="EMBL" id="LSRF01000015">
    <property type="protein sequence ID" value="KXP12148.1"/>
    <property type="molecule type" value="Genomic_DNA"/>
</dbReference>
<dbReference type="PROSITE" id="PS51935">
    <property type="entry name" value="NLPC_P60"/>
    <property type="match status" value="1"/>
</dbReference>
<evidence type="ECO:0000313" key="8">
    <source>
        <dbReference type="Proteomes" id="UP000070258"/>
    </source>
</evidence>
<feature type="domain" description="NlpC/P60" evidence="6">
    <location>
        <begin position="285"/>
        <end position="399"/>
    </location>
</feature>
<comment type="caution">
    <text evidence="7">The sequence shown here is derived from an EMBL/GenBank/DDBJ whole genome shotgun (WGS) entry which is preliminary data.</text>
</comment>
<reference evidence="8" key="1">
    <citation type="submission" date="2016-02" db="EMBL/GenBank/DDBJ databases">
        <authorList>
            <person name="Wen L."/>
            <person name="He K."/>
            <person name="Yang H."/>
        </authorList>
    </citation>
    <scope>NUCLEOTIDE SEQUENCE [LARGE SCALE GENOMIC DNA]</scope>
    <source>
        <strain evidence="8">JCM 15929</strain>
    </source>
</reference>
<keyword evidence="4" id="KW-0788">Thiol protease</keyword>
<sequence>MSGIVTALAAPLRALLDAFGTGDLNASGIDAAIKAVEAELARVGAQTTATRVTVGNAWTGEDATSAQRTIGDGGSVANALSQHTGALRQSVTVAAEAVRTGHTELKAILDSFVSKAEAANPTLLNPTGLIAVLTLAADHLQQALDVLRRVRGELDGESGTVTALASATPTAPGTVDGGAATTPASTSASTAPASASPSGSGGGTGSGTSSGGGSGSSPFSGLASALTGAGSGSGSGSGKGKGTGGTTRAQTVSASRRSGRATVTADGKGGYDVRLPDGTVVKAPNAKAAAAVQAALTQLGVPYQWGGTTPGVGLDCSGFTQWAYRQAGIELPRLADQQGIGAAVSASDVRPGDLAVWSGHVAMVIGDGRMIEAGDPVQISSIRTDNIGQQFHGFFRPTG</sequence>
<feature type="region of interest" description="Disordered" evidence="5">
    <location>
        <begin position="161"/>
        <end position="268"/>
    </location>
</feature>
<protein>
    <recommendedName>
        <fullName evidence="6">NlpC/P60 domain-containing protein</fullName>
    </recommendedName>
</protein>
<dbReference type="OrthoDB" id="9815778at2"/>
<evidence type="ECO:0000256" key="1">
    <source>
        <dbReference type="ARBA" id="ARBA00007074"/>
    </source>
</evidence>
<keyword evidence="3" id="KW-0378">Hydrolase</keyword>
<dbReference type="Gene3D" id="3.90.1720.10">
    <property type="entry name" value="endopeptidase domain like (from Nostoc punctiforme)"/>
    <property type="match status" value="1"/>
</dbReference>
<dbReference type="Proteomes" id="UP000070258">
    <property type="component" value="Unassembled WGS sequence"/>
</dbReference>
<dbReference type="GO" id="GO:0006508">
    <property type="term" value="P:proteolysis"/>
    <property type="evidence" value="ECO:0007669"/>
    <property type="project" value="UniProtKB-KW"/>
</dbReference>
<feature type="compositionally biased region" description="Gly residues" evidence="5">
    <location>
        <begin position="199"/>
        <end position="215"/>
    </location>
</feature>
<feature type="compositionally biased region" description="Polar residues" evidence="5">
    <location>
        <begin position="161"/>
        <end position="171"/>
    </location>
</feature>
<dbReference type="InterPro" id="IPR051794">
    <property type="entry name" value="PG_Endopeptidase_C40"/>
</dbReference>
<keyword evidence="2" id="KW-0645">Protease</keyword>
<dbReference type="GO" id="GO:0008234">
    <property type="term" value="F:cysteine-type peptidase activity"/>
    <property type="evidence" value="ECO:0007669"/>
    <property type="project" value="UniProtKB-KW"/>
</dbReference>
<name>A0A138ANX4_9ACTN</name>
<dbReference type="PANTHER" id="PTHR47359:SF3">
    <property type="entry name" value="NLP_P60 DOMAIN-CONTAINING PROTEIN-RELATED"/>
    <property type="match status" value="1"/>
</dbReference>
<gene>
    <name evidence="7" type="ORF">AXK60_24105</name>
</gene>